<protein>
    <submittedName>
        <fullName evidence="2">Fructosamine kinase family protein</fullName>
    </submittedName>
</protein>
<evidence type="ECO:0000256" key="1">
    <source>
        <dbReference type="PIRNR" id="PIRNR006221"/>
    </source>
</evidence>
<keyword evidence="3" id="KW-1185">Reference proteome</keyword>
<dbReference type="Gene3D" id="1.20.1270.240">
    <property type="match status" value="1"/>
</dbReference>
<proteinExistence type="inferred from homology"/>
<comment type="similarity">
    <text evidence="1">Belongs to the fructosamine kinase family.</text>
</comment>
<comment type="caution">
    <text evidence="2">The sequence shown here is derived from an EMBL/GenBank/DDBJ whole genome shotgun (WGS) entry which is preliminary data.</text>
</comment>
<dbReference type="SUPFAM" id="SSF56112">
    <property type="entry name" value="Protein kinase-like (PK-like)"/>
    <property type="match status" value="1"/>
</dbReference>
<evidence type="ECO:0000313" key="3">
    <source>
        <dbReference type="Proteomes" id="UP000523682"/>
    </source>
</evidence>
<evidence type="ECO:0000313" key="2">
    <source>
        <dbReference type="EMBL" id="MBA5244374.1"/>
    </source>
</evidence>
<dbReference type="PANTHER" id="PTHR12149">
    <property type="entry name" value="FRUCTOSAMINE 3 KINASE-RELATED PROTEIN"/>
    <property type="match status" value="1"/>
</dbReference>
<dbReference type="InterPro" id="IPR016477">
    <property type="entry name" value="Fructo-/Ketosamine-3-kinase"/>
</dbReference>
<dbReference type="PIRSF" id="PIRSF006221">
    <property type="entry name" value="Ketosamine-3-kinase"/>
    <property type="match status" value="1"/>
</dbReference>
<dbReference type="PANTHER" id="PTHR12149:SF8">
    <property type="entry name" value="PROTEIN-RIBULOSAMINE 3-KINASE"/>
    <property type="match status" value="1"/>
</dbReference>
<sequence>MSDSFVKYGSAPGAAAAEAAYLRWLREGSAAVVEVLALDEDANTLTIEKVDSARPTVDAAREAGRELAAIHAMGAAAFGAPADGWDGPNFIGTRQQACEPTERWAEFYVQQRVLPFAEKALKAGNLGGGGMDVVKQACDALLEADEDAPLARIHGDLWAGNLLFGSEGPRFIDPAAHGGHPLTDIAMLELFGAPYFNAIVDGYVDAGGELGRDWQRRIAVHQLHPLAVHAWTHGPSYGSALVRAAEETLRVVDSRQ</sequence>
<dbReference type="Proteomes" id="UP000523682">
    <property type="component" value="Unassembled WGS sequence"/>
</dbReference>
<dbReference type="RefSeq" id="WP_181889000.1">
    <property type="nucleotide sequence ID" value="NZ_CP170998.1"/>
</dbReference>
<dbReference type="EMBL" id="JACDTZ010000001">
    <property type="protein sequence ID" value="MBA5244374.1"/>
    <property type="molecule type" value="Genomic_DNA"/>
</dbReference>
<accession>A0A7W2EAX4</accession>
<reference evidence="2 3" key="1">
    <citation type="submission" date="2020-07" db="EMBL/GenBank/DDBJ databases">
        <title>Draft genome and description of Corynebacterium haemomassiliense strain Marseile-Q3615 sp. nov.</title>
        <authorList>
            <person name="Boxberger M."/>
            <person name="La Scola B."/>
        </authorList>
    </citation>
    <scope>NUCLEOTIDE SEQUENCE [LARGE SCALE GENOMIC DNA]</scope>
    <source>
        <strain evidence="2 3">Marseille-Q3615</strain>
    </source>
</reference>
<dbReference type="AlphaFoldDB" id="A0A7W2EAX4"/>
<keyword evidence="1 2" id="KW-0418">Kinase</keyword>
<dbReference type="GO" id="GO:0016301">
    <property type="term" value="F:kinase activity"/>
    <property type="evidence" value="ECO:0007669"/>
    <property type="project" value="UniProtKB-UniRule"/>
</dbReference>
<gene>
    <name evidence="2" type="ORF">H0193_06035</name>
</gene>
<dbReference type="InterPro" id="IPR011009">
    <property type="entry name" value="Kinase-like_dom_sf"/>
</dbReference>
<name>A0A7W2EAX4_9CORY</name>
<dbReference type="Gene3D" id="1.10.510.10">
    <property type="entry name" value="Transferase(Phosphotransferase) domain 1"/>
    <property type="match status" value="1"/>
</dbReference>
<dbReference type="Pfam" id="PF03881">
    <property type="entry name" value="Fructosamin_kin"/>
    <property type="match status" value="1"/>
</dbReference>
<keyword evidence="1" id="KW-0808">Transferase</keyword>
<organism evidence="2 3">
    <name type="scientific">Corynebacterium haemomassiliense</name>
    <dbReference type="NCBI Taxonomy" id="2754726"/>
    <lineage>
        <taxon>Bacteria</taxon>
        <taxon>Bacillati</taxon>
        <taxon>Actinomycetota</taxon>
        <taxon>Actinomycetes</taxon>
        <taxon>Mycobacteriales</taxon>
        <taxon>Corynebacteriaceae</taxon>
        <taxon>Corynebacterium</taxon>
    </lineage>
</organism>